<feature type="domain" description="Mos1 transposase HTH" evidence="1">
    <location>
        <begin position="4"/>
        <end position="37"/>
    </location>
</feature>
<proteinExistence type="predicted"/>
<dbReference type="PANTHER" id="PTHR46060">
    <property type="entry name" value="MARINER MOS1 TRANSPOSASE-LIKE PROTEIN"/>
    <property type="match status" value="1"/>
</dbReference>
<dbReference type="Gene3D" id="1.10.10.1450">
    <property type="match status" value="1"/>
</dbReference>
<dbReference type="Gene3D" id="3.30.420.10">
    <property type="entry name" value="Ribonuclease H-like superfamily/Ribonuclease H"/>
    <property type="match status" value="1"/>
</dbReference>
<keyword evidence="3" id="KW-1185">Reference proteome</keyword>
<dbReference type="AlphaFoldDB" id="A0A154P9P0"/>
<gene>
    <name evidence="2" type="ORF">WN55_09942</name>
</gene>
<dbReference type="PANTHER" id="PTHR46060:SF1">
    <property type="entry name" value="MARINER MOS1 TRANSPOSASE-LIKE PROTEIN"/>
    <property type="match status" value="1"/>
</dbReference>
<reference evidence="2 3" key="1">
    <citation type="submission" date="2015-07" db="EMBL/GenBank/DDBJ databases">
        <title>The genome of Dufourea novaeangliae.</title>
        <authorList>
            <person name="Pan H."/>
            <person name="Kapheim K."/>
        </authorList>
    </citation>
    <scope>NUCLEOTIDE SEQUENCE [LARGE SCALE GENOMIC DNA]</scope>
    <source>
        <strain evidence="2">0120121106</strain>
        <tissue evidence="2">Whole body</tissue>
    </source>
</reference>
<organism evidence="2 3">
    <name type="scientific">Dufourea novaeangliae</name>
    <name type="common">Sweat bee</name>
    <dbReference type="NCBI Taxonomy" id="178035"/>
    <lineage>
        <taxon>Eukaryota</taxon>
        <taxon>Metazoa</taxon>
        <taxon>Ecdysozoa</taxon>
        <taxon>Arthropoda</taxon>
        <taxon>Hexapoda</taxon>
        <taxon>Insecta</taxon>
        <taxon>Pterygota</taxon>
        <taxon>Neoptera</taxon>
        <taxon>Endopterygota</taxon>
        <taxon>Hymenoptera</taxon>
        <taxon>Apocrita</taxon>
        <taxon>Aculeata</taxon>
        <taxon>Apoidea</taxon>
        <taxon>Anthophila</taxon>
        <taxon>Halictidae</taxon>
        <taxon>Rophitinae</taxon>
        <taxon>Dufourea</taxon>
    </lineage>
</organism>
<dbReference type="EMBL" id="KQ434835">
    <property type="protein sequence ID" value="KZC07900.1"/>
    <property type="molecule type" value="Genomic_DNA"/>
</dbReference>
<dbReference type="InterPro" id="IPR052709">
    <property type="entry name" value="Transposase-MT_Hybrid"/>
</dbReference>
<dbReference type="Proteomes" id="UP000076502">
    <property type="component" value="Unassembled WGS sequence"/>
</dbReference>
<evidence type="ECO:0000259" key="1">
    <source>
        <dbReference type="Pfam" id="PF17906"/>
    </source>
</evidence>
<dbReference type="InterPro" id="IPR041426">
    <property type="entry name" value="Mos1_HTH"/>
</dbReference>
<evidence type="ECO:0000313" key="3">
    <source>
        <dbReference type="Proteomes" id="UP000076502"/>
    </source>
</evidence>
<sequence length="130" mass="14991">MEQRAAIKFRFRSGITAIETYRMMQKAYGHDCLSYATHSSIIVTEFLAKKSVTVINHPQYSPDLSPVDFFLFPKIKLPMKGTYYEEVNAIKQAVTEQLNRVTQEEFSKAFKALYKRCTECVARGGMYVEN</sequence>
<dbReference type="InterPro" id="IPR036397">
    <property type="entry name" value="RNaseH_sf"/>
</dbReference>
<evidence type="ECO:0000313" key="2">
    <source>
        <dbReference type="EMBL" id="KZC07900.1"/>
    </source>
</evidence>
<accession>A0A154P9P0</accession>
<name>A0A154P9P0_DUFNO</name>
<dbReference type="GO" id="GO:0003676">
    <property type="term" value="F:nucleic acid binding"/>
    <property type="evidence" value="ECO:0007669"/>
    <property type="project" value="InterPro"/>
</dbReference>
<protein>
    <recommendedName>
        <fullName evidence="1">Mos1 transposase HTH domain-containing protein</fullName>
    </recommendedName>
</protein>
<dbReference type="Pfam" id="PF17906">
    <property type="entry name" value="HTH_48"/>
    <property type="match status" value="1"/>
</dbReference>